<keyword evidence="3" id="KW-1185">Reference proteome</keyword>
<gene>
    <name evidence="2" type="ORF">CLV32_1383</name>
</gene>
<dbReference type="Pfam" id="PF01370">
    <property type="entry name" value="Epimerase"/>
    <property type="match status" value="1"/>
</dbReference>
<sequence length="328" mass="36522">MKKRVLITGASGFVGFHLIEAALASGLDVYAAVRGASQISHLQVFDIQYVQLDFNVVEQLHETIESCKIDYIIHAAGITKARTEAEYNQVNAVFTRNLAVASVNAGVEKFVFVSSLAALGPLSDLKGMLHDDSVAHPVTSYGKSKLLAEQYLSEIPELPLIVIRPTAVYGPREKDIFILFNSINKGLEPYIGQFQQQLSFVYVKDLAAIVVKALHADVRQQSYNVSDGCVYDRYALADLSKKTLKKKTFKFHLPVAVVNLLASTMELLYRWSVKAPTLNKEKMQELTAVNWACDISAIRTNLGFSPKYNLALGLTETLNWYKKNNWLS</sequence>
<dbReference type="InterPro" id="IPR001509">
    <property type="entry name" value="Epimerase_deHydtase"/>
</dbReference>
<dbReference type="SUPFAM" id="SSF51735">
    <property type="entry name" value="NAD(P)-binding Rossmann-fold domains"/>
    <property type="match status" value="1"/>
</dbReference>
<dbReference type="Proteomes" id="UP000295499">
    <property type="component" value="Unassembled WGS sequence"/>
</dbReference>
<name>A0A4R6IK33_9SPHI</name>
<dbReference type="OrthoDB" id="1490291at2"/>
<dbReference type="PANTHER" id="PTHR43245:SF58">
    <property type="entry name" value="BLL5923 PROTEIN"/>
    <property type="match status" value="1"/>
</dbReference>
<feature type="domain" description="NAD-dependent epimerase/dehydratase" evidence="1">
    <location>
        <begin position="5"/>
        <end position="225"/>
    </location>
</feature>
<dbReference type="AlphaFoldDB" id="A0A4R6IK33"/>
<comment type="caution">
    <text evidence="2">The sequence shown here is derived from an EMBL/GenBank/DDBJ whole genome shotgun (WGS) entry which is preliminary data.</text>
</comment>
<accession>A0A4R6IK33</accession>
<evidence type="ECO:0000313" key="3">
    <source>
        <dbReference type="Proteomes" id="UP000295499"/>
    </source>
</evidence>
<evidence type="ECO:0000313" key="2">
    <source>
        <dbReference type="EMBL" id="TDO22410.1"/>
    </source>
</evidence>
<evidence type="ECO:0000259" key="1">
    <source>
        <dbReference type="Pfam" id="PF01370"/>
    </source>
</evidence>
<dbReference type="EMBL" id="SNWM01000002">
    <property type="protein sequence ID" value="TDO22410.1"/>
    <property type="molecule type" value="Genomic_DNA"/>
</dbReference>
<proteinExistence type="predicted"/>
<dbReference type="RefSeq" id="WP_133553748.1">
    <property type="nucleotide sequence ID" value="NZ_SNWM01000002.1"/>
</dbReference>
<dbReference type="PANTHER" id="PTHR43245">
    <property type="entry name" value="BIFUNCTIONAL POLYMYXIN RESISTANCE PROTEIN ARNA"/>
    <property type="match status" value="1"/>
</dbReference>
<dbReference type="InterPro" id="IPR036291">
    <property type="entry name" value="NAD(P)-bd_dom_sf"/>
</dbReference>
<dbReference type="InterPro" id="IPR050177">
    <property type="entry name" value="Lipid_A_modif_metabolic_enz"/>
</dbReference>
<reference evidence="2 3" key="1">
    <citation type="submission" date="2019-03" db="EMBL/GenBank/DDBJ databases">
        <title>Genomic Encyclopedia of Archaeal and Bacterial Type Strains, Phase II (KMG-II): from individual species to whole genera.</title>
        <authorList>
            <person name="Goeker M."/>
        </authorList>
    </citation>
    <scope>NUCLEOTIDE SEQUENCE [LARGE SCALE GENOMIC DNA]</scope>
    <source>
        <strain evidence="2 3">DSM 19034</strain>
    </source>
</reference>
<protein>
    <submittedName>
        <fullName evidence="2">Nucleoside-diphosphate-sugar epimerase</fullName>
    </submittedName>
</protein>
<dbReference type="Gene3D" id="3.40.50.720">
    <property type="entry name" value="NAD(P)-binding Rossmann-like Domain"/>
    <property type="match status" value="1"/>
</dbReference>
<organism evidence="2 3">
    <name type="scientific">Pedobacter duraquae</name>
    <dbReference type="NCBI Taxonomy" id="425511"/>
    <lineage>
        <taxon>Bacteria</taxon>
        <taxon>Pseudomonadati</taxon>
        <taxon>Bacteroidota</taxon>
        <taxon>Sphingobacteriia</taxon>
        <taxon>Sphingobacteriales</taxon>
        <taxon>Sphingobacteriaceae</taxon>
        <taxon>Pedobacter</taxon>
    </lineage>
</organism>